<feature type="region of interest" description="Disordered" evidence="6">
    <location>
        <begin position="163"/>
        <end position="202"/>
    </location>
</feature>
<dbReference type="FunFam" id="3.40.1810.10:FF:000006">
    <property type="entry name" value="Agamous-like MADS-box protein AGL62"/>
    <property type="match status" value="1"/>
</dbReference>
<dbReference type="Gene3D" id="3.40.1810.10">
    <property type="entry name" value="Transcription factor, MADS-box"/>
    <property type="match status" value="1"/>
</dbReference>
<dbReference type="SMART" id="SM00432">
    <property type="entry name" value="MADS"/>
    <property type="match status" value="1"/>
</dbReference>
<dbReference type="PANTHER" id="PTHR11945:SF776">
    <property type="entry name" value="AGAMOUS-LIKE 50-RELATED"/>
    <property type="match status" value="1"/>
</dbReference>
<gene>
    <name evidence="8" type="primary">MADS29</name>
</gene>
<keyword evidence="3" id="KW-0238">DNA-binding</keyword>
<dbReference type="InterPro" id="IPR036879">
    <property type="entry name" value="TF_MADSbox_sf"/>
</dbReference>
<dbReference type="PANTHER" id="PTHR11945">
    <property type="entry name" value="MADS BOX PROTEIN"/>
    <property type="match status" value="1"/>
</dbReference>
<evidence type="ECO:0000256" key="4">
    <source>
        <dbReference type="ARBA" id="ARBA00023163"/>
    </source>
</evidence>
<keyword evidence="5" id="KW-0539">Nucleus</keyword>
<dbReference type="GO" id="GO:0046983">
    <property type="term" value="F:protein dimerization activity"/>
    <property type="evidence" value="ECO:0007669"/>
    <property type="project" value="InterPro"/>
</dbReference>
<dbReference type="AlphaFoldDB" id="A0AAU7LKX2"/>
<reference evidence="8" key="2">
    <citation type="submission" date="2024-02" db="EMBL/GenBank/DDBJ databases">
        <authorList>
            <person name="Xu Y."/>
            <person name="Zhao J."/>
        </authorList>
    </citation>
    <scope>NUCLEOTIDE SEQUENCE</scope>
</reference>
<sequence>MASDRTLIKKRENARQVAFSKRRLGLFKKASELSTLCAAEVALVVFSTSGKVYSFGHPSVKSVAHRFKEEGVKSDAKTVEHIANEEAASICNLNKQICNLQVQLEGEKKRSKKLKEEMMEDPMLYLFSAPINSLTLPQLFWLKEKCEELKEKVLKMREAKMAQESSYSSCGSCTEGADAPGTAAELSPKRGSSGGPDGHFVS</sequence>
<proteinExistence type="evidence at transcript level"/>
<evidence type="ECO:0000313" key="8">
    <source>
        <dbReference type="EMBL" id="XBP28224.1"/>
    </source>
</evidence>
<organism evidence="8">
    <name type="scientific">Hippophae rhamnoides</name>
    <name type="common">sea-buckthorn</name>
    <dbReference type="NCBI Taxonomy" id="193516"/>
    <lineage>
        <taxon>Eukaryota</taxon>
        <taxon>Viridiplantae</taxon>
        <taxon>Streptophyta</taxon>
        <taxon>Embryophyta</taxon>
        <taxon>Tracheophyta</taxon>
        <taxon>Spermatophyta</taxon>
        <taxon>Magnoliopsida</taxon>
        <taxon>eudicotyledons</taxon>
        <taxon>Gunneridae</taxon>
        <taxon>Pentapetalae</taxon>
        <taxon>rosids</taxon>
        <taxon>fabids</taxon>
        <taxon>Rosales</taxon>
        <taxon>Elaeagnaceae</taxon>
        <taxon>Hippophae</taxon>
    </lineage>
</organism>
<dbReference type="InterPro" id="IPR002100">
    <property type="entry name" value="TF_MADSbox"/>
</dbReference>
<protein>
    <submittedName>
        <fullName evidence="8">MADS29</fullName>
    </submittedName>
</protein>
<evidence type="ECO:0000259" key="7">
    <source>
        <dbReference type="PROSITE" id="PS50066"/>
    </source>
</evidence>
<dbReference type="GO" id="GO:0000978">
    <property type="term" value="F:RNA polymerase II cis-regulatory region sequence-specific DNA binding"/>
    <property type="evidence" value="ECO:0007669"/>
    <property type="project" value="TreeGrafter"/>
</dbReference>
<dbReference type="PRINTS" id="PR00404">
    <property type="entry name" value="MADSDOMAIN"/>
</dbReference>
<dbReference type="GO" id="GO:0005634">
    <property type="term" value="C:nucleus"/>
    <property type="evidence" value="ECO:0007669"/>
    <property type="project" value="UniProtKB-SubCell"/>
</dbReference>
<evidence type="ECO:0000256" key="6">
    <source>
        <dbReference type="SAM" id="MobiDB-lite"/>
    </source>
</evidence>
<dbReference type="SUPFAM" id="SSF55455">
    <property type="entry name" value="SRF-like"/>
    <property type="match status" value="1"/>
</dbReference>
<comment type="subcellular location">
    <subcellularLocation>
        <location evidence="1">Nucleus</location>
    </subcellularLocation>
</comment>
<accession>A0AAU7LKX2</accession>
<keyword evidence="2" id="KW-0805">Transcription regulation</keyword>
<evidence type="ECO:0000256" key="1">
    <source>
        <dbReference type="ARBA" id="ARBA00004123"/>
    </source>
</evidence>
<keyword evidence="4" id="KW-0804">Transcription</keyword>
<dbReference type="Pfam" id="PF00319">
    <property type="entry name" value="SRF-TF"/>
    <property type="match status" value="1"/>
</dbReference>
<dbReference type="EMBL" id="PP400864">
    <property type="protein sequence ID" value="XBP28224.1"/>
    <property type="molecule type" value="mRNA"/>
</dbReference>
<dbReference type="GO" id="GO:0000981">
    <property type="term" value="F:DNA-binding transcription factor activity, RNA polymerase II-specific"/>
    <property type="evidence" value="ECO:0007669"/>
    <property type="project" value="TreeGrafter"/>
</dbReference>
<evidence type="ECO:0000256" key="5">
    <source>
        <dbReference type="ARBA" id="ARBA00023242"/>
    </source>
</evidence>
<feature type="compositionally biased region" description="Polar residues" evidence="6">
    <location>
        <begin position="163"/>
        <end position="172"/>
    </location>
</feature>
<name>A0AAU7LKX2_9ROSA</name>
<evidence type="ECO:0000256" key="3">
    <source>
        <dbReference type="ARBA" id="ARBA00023125"/>
    </source>
</evidence>
<reference evidence="8" key="1">
    <citation type="journal article" date="2024" name="Front. Plant Sci.">
        <title>Genome-wide analysis of the MADS-box gene family of sea buckthorn (Hippophae rhamnoides ssp. sinensis) and their potential role in floral organ development.</title>
        <authorList>
            <person name="Zhao J."/>
            <person name="Xu Y."/>
            <person name="Zhang Z."/>
            <person name="Zhao M."/>
            <person name="Li K."/>
            <person name="Wang F."/>
            <person name="Sun K."/>
        </authorList>
    </citation>
    <scope>NUCLEOTIDE SEQUENCE</scope>
</reference>
<evidence type="ECO:0000256" key="2">
    <source>
        <dbReference type="ARBA" id="ARBA00023015"/>
    </source>
</evidence>
<feature type="domain" description="MADS-box" evidence="7">
    <location>
        <begin position="10"/>
        <end position="59"/>
    </location>
</feature>
<feature type="compositionally biased region" description="Gly residues" evidence="6">
    <location>
        <begin position="192"/>
        <end position="202"/>
    </location>
</feature>
<dbReference type="PROSITE" id="PS50066">
    <property type="entry name" value="MADS_BOX_2"/>
    <property type="match status" value="1"/>
</dbReference>